<evidence type="ECO:0000313" key="1">
    <source>
        <dbReference type="EMBL" id="MEL0606639.1"/>
    </source>
</evidence>
<reference evidence="1" key="1">
    <citation type="submission" date="2024-02" db="EMBL/GenBank/DDBJ databases">
        <title>Bacteria isolated from the canopy kelp, Nereocystis luetkeana.</title>
        <authorList>
            <person name="Pfister C.A."/>
            <person name="Younker I.T."/>
            <person name="Light S.H."/>
        </authorList>
    </citation>
    <scope>NUCLEOTIDE SEQUENCE</scope>
    <source>
        <strain evidence="1">TN.2.01</strain>
    </source>
</reference>
<proteinExistence type="predicted"/>
<comment type="caution">
    <text evidence="1">The sequence shown here is derived from an EMBL/GenBank/DDBJ whole genome shotgun (WGS) entry which is preliminary data.</text>
</comment>
<keyword evidence="1" id="KW-0436">Ligase</keyword>
<feature type="non-terminal residue" evidence="1">
    <location>
        <position position="1"/>
    </location>
</feature>
<gene>
    <name evidence="1" type="ORF">V6250_21245</name>
</gene>
<dbReference type="Proteomes" id="UP001374952">
    <property type="component" value="Unassembled WGS sequence"/>
</dbReference>
<keyword evidence="2" id="KW-1185">Reference proteome</keyword>
<dbReference type="EMBL" id="JBAKAX010000343">
    <property type="protein sequence ID" value="MEL0606639.1"/>
    <property type="molecule type" value="Genomic_DNA"/>
</dbReference>
<accession>A0ACC6RA00</accession>
<protein>
    <submittedName>
        <fullName evidence="1">Histidine--tRNA ligase</fullName>
    </submittedName>
</protein>
<evidence type="ECO:0000313" key="2">
    <source>
        <dbReference type="Proteomes" id="UP001374952"/>
    </source>
</evidence>
<name>A0ACC6RA00_9GAMM</name>
<organism evidence="1 2">
    <name type="scientific">Pseudoalteromonas undina</name>
    <dbReference type="NCBI Taxonomy" id="43660"/>
    <lineage>
        <taxon>Bacteria</taxon>
        <taxon>Pseudomonadati</taxon>
        <taxon>Pseudomonadota</taxon>
        <taxon>Gammaproteobacteria</taxon>
        <taxon>Alteromonadales</taxon>
        <taxon>Pseudoalteromonadaceae</taxon>
        <taxon>Pseudoalteromonas</taxon>
    </lineage>
</organism>
<sequence>LCVIAVIQNGLLYNHEQRVWNMVQMFRNERPQKGRYRQFHQFGLETFRIATADIDAEVILLTWQLCNAF</sequence>
<feature type="non-terminal residue" evidence="1">
    <location>
        <position position="69"/>
    </location>
</feature>